<dbReference type="Proteomes" id="UP001595823">
    <property type="component" value="Unassembled WGS sequence"/>
</dbReference>
<evidence type="ECO:0000313" key="2">
    <source>
        <dbReference type="EMBL" id="MFC4334784.1"/>
    </source>
</evidence>
<feature type="domain" description="HTH marR-type" evidence="1">
    <location>
        <begin position="6"/>
        <end position="138"/>
    </location>
</feature>
<dbReference type="PROSITE" id="PS50995">
    <property type="entry name" value="HTH_MARR_2"/>
    <property type="match status" value="1"/>
</dbReference>
<dbReference type="PANTHER" id="PTHR33164:SF43">
    <property type="entry name" value="HTH-TYPE TRANSCRIPTIONAL REPRESSOR YETL"/>
    <property type="match status" value="1"/>
</dbReference>
<sequence>MDLPPEERIGLDIKRTEQALMGAKGRVLKEFDLTVAQYAALLGLKLAPGVSGATLARQCLVTPQAMTSVLKGLTSRGLVRRERHPVHAHVIELTLTDDGADLIATADVRVSAVERRIAEVLTDRERAVLRGSLEKVAAELDRF</sequence>
<dbReference type="Pfam" id="PF12802">
    <property type="entry name" value="MarR_2"/>
    <property type="match status" value="1"/>
</dbReference>
<gene>
    <name evidence="2" type="ORF">ACFPET_06200</name>
</gene>
<dbReference type="SUPFAM" id="SSF46785">
    <property type="entry name" value="Winged helix' DNA-binding domain"/>
    <property type="match status" value="1"/>
</dbReference>
<reference evidence="3" key="1">
    <citation type="journal article" date="2019" name="Int. J. Syst. Evol. Microbiol.">
        <title>The Global Catalogue of Microorganisms (GCM) 10K type strain sequencing project: providing services to taxonomists for standard genome sequencing and annotation.</title>
        <authorList>
            <consortium name="The Broad Institute Genomics Platform"/>
            <consortium name="The Broad Institute Genome Sequencing Center for Infectious Disease"/>
            <person name="Wu L."/>
            <person name="Ma J."/>
        </authorList>
    </citation>
    <scope>NUCLEOTIDE SEQUENCE [LARGE SCALE GENOMIC DNA]</scope>
    <source>
        <strain evidence="3">IBRC-M 10908</strain>
    </source>
</reference>
<dbReference type="InterPro" id="IPR036390">
    <property type="entry name" value="WH_DNA-bd_sf"/>
</dbReference>
<dbReference type="InterPro" id="IPR000835">
    <property type="entry name" value="HTH_MarR-typ"/>
</dbReference>
<proteinExistence type="predicted"/>
<dbReference type="InterPro" id="IPR036388">
    <property type="entry name" value="WH-like_DNA-bd_sf"/>
</dbReference>
<dbReference type="InterPro" id="IPR039422">
    <property type="entry name" value="MarR/SlyA-like"/>
</dbReference>
<accession>A0ABV8TVF0</accession>
<dbReference type="PANTHER" id="PTHR33164">
    <property type="entry name" value="TRANSCRIPTIONAL REGULATOR, MARR FAMILY"/>
    <property type="match status" value="1"/>
</dbReference>
<dbReference type="EMBL" id="JBHSDK010000009">
    <property type="protein sequence ID" value="MFC4334784.1"/>
    <property type="molecule type" value="Genomic_DNA"/>
</dbReference>
<evidence type="ECO:0000259" key="1">
    <source>
        <dbReference type="PROSITE" id="PS50995"/>
    </source>
</evidence>
<comment type="caution">
    <text evidence="2">The sequence shown here is derived from an EMBL/GenBank/DDBJ whole genome shotgun (WGS) entry which is preliminary data.</text>
</comment>
<name>A0ABV8TVF0_9ACTN</name>
<dbReference type="RefSeq" id="WP_380618818.1">
    <property type="nucleotide sequence ID" value="NZ_JBHSDK010000009.1"/>
</dbReference>
<dbReference type="Gene3D" id="1.10.10.10">
    <property type="entry name" value="Winged helix-like DNA-binding domain superfamily/Winged helix DNA-binding domain"/>
    <property type="match status" value="1"/>
</dbReference>
<protein>
    <submittedName>
        <fullName evidence="2">MarR family winged helix-turn-helix transcriptional regulator</fullName>
    </submittedName>
</protein>
<dbReference type="SMART" id="SM00347">
    <property type="entry name" value="HTH_MARR"/>
    <property type="match status" value="1"/>
</dbReference>
<keyword evidence="3" id="KW-1185">Reference proteome</keyword>
<organism evidence="2 3">
    <name type="scientific">Salininema proteolyticum</name>
    <dbReference type="NCBI Taxonomy" id="1607685"/>
    <lineage>
        <taxon>Bacteria</taxon>
        <taxon>Bacillati</taxon>
        <taxon>Actinomycetota</taxon>
        <taxon>Actinomycetes</taxon>
        <taxon>Glycomycetales</taxon>
        <taxon>Glycomycetaceae</taxon>
        <taxon>Salininema</taxon>
    </lineage>
</organism>
<evidence type="ECO:0000313" key="3">
    <source>
        <dbReference type="Proteomes" id="UP001595823"/>
    </source>
</evidence>